<evidence type="ECO:0000313" key="2">
    <source>
        <dbReference type="EMBL" id="KAK0712663.1"/>
    </source>
</evidence>
<dbReference type="CDD" id="cd02440">
    <property type="entry name" value="AdoMet_MTases"/>
    <property type="match status" value="1"/>
</dbReference>
<comment type="similarity">
    <text evidence="1">Belongs to the methyltransferase superfamily. LaeA methyltransferase family.</text>
</comment>
<dbReference type="Gene3D" id="3.40.50.150">
    <property type="entry name" value="Vaccinia Virus protein VP39"/>
    <property type="match status" value="1"/>
</dbReference>
<dbReference type="GeneID" id="85321315"/>
<gene>
    <name evidence="2" type="ORF">B0T26DRAFT_648968</name>
</gene>
<evidence type="ECO:0000313" key="3">
    <source>
        <dbReference type="Proteomes" id="UP001172101"/>
    </source>
</evidence>
<dbReference type="RefSeq" id="XP_060293986.1">
    <property type="nucleotide sequence ID" value="XM_060438045.1"/>
</dbReference>
<name>A0AA40ABM7_9PEZI</name>
<dbReference type="AlphaFoldDB" id="A0AA40ABM7"/>
<feature type="non-terminal residue" evidence="2">
    <location>
        <position position="1"/>
    </location>
</feature>
<dbReference type="PANTHER" id="PTHR43591">
    <property type="entry name" value="METHYLTRANSFERASE"/>
    <property type="match status" value="1"/>
</dbReference>
<comment type="caution">
    <text evidence="2">The sequence shown here is derived from an EMBL/GenBank/DDBJ whole genome shotgun (WGS) entry which is preliminary data.</text>
</comment>
<dbReference type="GO" id="GO:0008168">
    <property type="term" value="F:methyltransferase activity"/>
    <property type="evidence" value="ECO:0007669"/>
    <property type="project" value="UniProtKB-KW"/>
</dbReference>
<dbReference type="Proteomes" id="UP001172101">
    <property type="component" value="Unassembled WGS sequence"/>
</dbReference>
<sequence length="307" mass="34840">YHSYEDLWYPIPNDEREQERENMRHAMMLELTEGKHFFAPIGDSPQKIIDLGTGTGIWAIEVAEKFPLANVLGIDITSIQPIWVPPNLGFLVDNIQRDWHNGEDFDFVHARHMFPLLERPNKVLAESFAHLKPGGWFECQELDAIALCDDGTVPADYRLGKFLDLAAHALRIFGYDMQIATKLEEPIKAAGFVNVTCKKFKVPVGTWQQDERLRSVGQCLRDALEQMLGAFGARLFAELGMSQAEIEVFFVGVRQDLRNDDYHSYLEYIFWTGQTPGQPHATTTRQAVTKTCRLPDSMHLSSVGVSL</sequence>
<protein>
    <submittedName>
        <fullName evidence="2">S-adenosyl-L-methionine-dependent methyltransferase</fullName>
    </submittedName>
</protein>
<keyword evidence="2" id="KW-0489">Methyltransferase</keyword>
<reference evidence="2" key="1">
    <citation type="submission" date="2023-06" db="EMBL/GenBank/DDBJ databases">
        <title>Genome-scale phylogeny and comparative genomics of the fungal order Sordariales.</title>
        <authorList>
            <consortium name="Lawrence Berkeley National Laboratory"/>
            <person name="Hensen N."/>
            <person name="Bonometti L."/>
            <person name="Westerberg I."/>
            <person name="Brannstrom I.O."/>
            <person name="Guillou S."/>
            <person name="Cros-Aarteil S."/>
            <person name="Calhoun S."/>
            <person name="Haridas S."/>
            <person name="Kuo A."/>
            <person name="Mondo S."/>
            <person name="Pangilinan J."/>
            <person name="Riley R."/>
            <person name="LaButti K."/>
            <person name="Andreopoulos B."/>
            <person name="Lipzen A."/>
            <person name="Chen C."/>
            <person name="Yanf M."/>
            <person name="Daum C."/>
            <person name="Ng V."/>
            <person name="Clum A."/>
            <person name="Steindorff A."/>
            <person name="Ohm R."/>
            <person name="Martin F."/>
            <person name="Silar P."/>
            <person name="Natvig D."/>
            <person name="Lalanne C."/>
            <person name="Gautier V."/>
            <person name="Ament-velasquez S.L."/>
            <person name="Kruys A."/>
            <person name="Hutchinson M.I."/>
            <person name="Powell A.J."/>
            <person name="Barry K."/>
            <person name="Miller A.N."/>
            <person name="Grigoriev I.V."/>
            <person name="Debuchy R."/>
            <person name="Gladieux P."/>
            <person name="Thoren M.H."/>
            <person name="Johannesson H."/>
        </authorList>
    </citation>
    <scope>NUCLEOTIDE SEQUENCE</scope>
    <source>
        <strain evidence="2">SMH2392-1A</strain>
    </source>
</reference>
<dbReference type="SUPFAM" id="SSF53335">
    <property type="entry name" value="S-adenosyl-L-methionine-dependent methyltransferases"/>
    <property type="match status" value="1"/>
</dbReference>
<dbReference type="Pfam" id="PF13489">
    <property type="entry name" value="Methyltransf_23"/>
    <property type="match status" value="1"/>
</dbReference>
<dbReference type="GO" id="GO:0032259">
    <property type="term" value="P:methylation"/>
    <property type="evidence" value="ECO:0007669"/>
    <property type="project" value="UniProtKB-KW"/>
</dbReference>
<keyword evidence="3" id="KW-1185">Reference proteome</keyword>
<dbReference type="InterPro" id="IPR029063">
    <property type="entry name" value="SAM-dependent_MTases_sf"/>
</dbReference>
<dbReference type="PANTHER" id="PTHR43591:SF106">
    <property type="entry name" value="S-ADENOSYL-L-METHIONINE-DEPENDENT METHYLTRANSFERASE"/>
    <property type="match status" value="1"/>
</dbReference>
<proteinExistence type="inferred from homology"/>
<organism evidence="2 3">
    <name type="scientific">Lasiosphaeria miniovina</name>
    <dbReference type="NCBI Taxonomy" id="1954250"/>
    <lineage>
        <taxon>Eukaryota</taxon>
        <taxon>Fungi</taxon>
        <taxon>Dikarya</taxon>
        <taxon>Ascomycota</taxon>
        <taxon>Pezizomycotina</taxon>
        <taxon>Sordariomycetes</taxon>
        <taxon>Sordariomycetidae</taxon>
        <taxon>Sordariales</taxon>
        <taxon>Lasiosphaeriaceae</taxon>
        <taxon>Lasiosphaeria</taxon>
    </lineage>
</organism>
<accession>A0AA40ABM7</accession>
<evidence type="ECO:0000256" key="1">
    <source>
        <dbReference type="ARBA" id="ARBA00038158"/>
    </source>
</evidence>
<keyword evidence="2" id="KW-0808">Transferase</keyword>
<dbReference type="EMBL" id="JAUIRO010000005">
    <property type="protein sequence ID" value="KAK0712663.1"/>
    <property type="molecule type" value="Genomic_DNA"/>
</dbReference>